<evidence type="ECO:0000259" key="2">
    <source>
        <dbReference type="PROSITE" id="PS00028"/>
    </source>
</evidence>
<dbReference type="Gene3D" id="3.30.160.60">
    <property type="entry name" value="Classic Zinc Finger"/>
    <property type="match status" value="1"/>
</dbReference>
<dbReference type="InterPro" id="IPR013087">
    <property type="entry name" value="Znf_C2H2_type"/>
</dbReference>
<name>A0A0B6YFQ2_9EUPU</name>
<dbReference type="SMART" id="SM00355">
    <property type="entry name" value="ZnF_C2H2"/>
    <property type="match status" value="2"/>
</dbReference>
<feature type="domain" description="C2H2-type" evidence="2">
    <location>
        <begin position="58"/>
        <end position="79"/>
    </location>
</feature>
<dbReference type="EMBL" id="HACG01008114">
    <property type="protein sequence ID" value="CEK54979.1"/>
    <property type="molecule type" value="Transcribed_RNA"/>
</dbReference>
<sequence length="295" mass="33582">QADDNREDDDIEELEKSKGRFVSNRKYVLDDSGSKKNKFKCYDQMKVYKLIDEENRKCLECGESCTLVSNLRKHVIRQHLKWSRFRCKLCKFESYDRSECTTHLIRVHRNNIINGRNGSHYIIDLVKKGSHVRSLKKNETTKVKQQSESQEGNIYARPTVKKMLRLSQRAHGETTTPLATSDSKKLVRISSSLHKSEIVSRLQFSHPQISPKLGSDQSADGKDASLKAVRKSLPFNISTRNSPRTFDTRPYNPEKGDLPADAEVVSVPKPESLGKVVPSTENVPKTLGNEDKNNP</sequence>
<feature type="region of interest" description="Disordered" evidence="1">
    <location>
        <begin position="235"/>
        <end position="295"/>
    </location>
</feature>
<protein>
    <recommendedName>
        <fullName evidence="2">C2H2-type domain-containing protein</fullName>
    </recommendedName>
</protein>
<organism evidence="3">
    <name type="scientific">Arion vulgaris</name>
    <dbReference type="NCBI Taxonomy" id="1028688"/>
    <lineage>
        <taxon>Eukaryota</taxon>
        <taxon>Metazoa</taxon>
        <taxon>Spiralia</taxon>
        <taxon>Lophotrochozoa</taxon>
        <taxon>Mollusca</taxon>
        <taxon>Gastropoda</taxon>
        <taxon>Heterobranchia</taxon>
        <taxon>Euthyneura</taxon>
        <taxon>Panpulmonata</taxon>
        <taxon>Eupulmonata</taxon>
        <taxon>Stylommatophora</taxon>
        <taxon>Helicina</taxon>
        <taxon>Arionoidea</taxon>
        <taxon>Arionidae</taxon>
        <taxon>Arion</taxon>
    </lineage>
</organism>
<feature type="non-terminal residue" evidence="3">
    <location>
        <position position="295"/>
    </location>
</feature>
<proteinExistence type="predicted"/>
<evidence type="ECO:0000256" key="1">
    <source>
        <dbReference type="SAM" id="MobiDB-lite"/>
    </source>
</evidence>
<evidence type="ECO:0000313" key="3">
    <source>
        <dbReference type="EMBL" id="CEK54979.1"/>
    </source>
</evidence>
<feature type="compositionally biased region" description="Polar residues" evidence="1">
    <location>
        <begin position="235"/>
        <end position="245"/>
    </location>
</feature>
<dbReference type="PROSITE" id="PS00028">
    <property type="entry name" value="ZINC_FINGER_C2H2_1"/>
    <property type="match status" value="1"/>
</dbReference>
<gene>
    <name evidence="3" type="primary">ORF24064</name>
</gene>
<accession>A0A0B6YFQ2</accession>
<feature type="non-terminal residue" evidence="3">
    <location>
        <position position="1"/>
    </location>
</feature>
<dbReference type="AlphaFoldDB" id="A0A0B6YFQ2"/>
<reference evidence="3" key="1">
    <citation type="submission" date="2014-12" db="EMBL/GenBank/DDBJ databases">
        <title>Insight into the proteome of Arion vulgaris.</title>
        <authorList>
            <person name="Aradska J."/>
            <person name="Bulat T."/>
            <person name="Smidak R."/>
            <person name="Sarate P."/>
            <person name="Gangsoo J."/>
            <person name="Sialana F."/>
            <person name="Bilban M."/>
            <person name="Lubec G."/>
        </authorList>
    </citation>
    <scope>NUCLEOTIDE SEQUENCE</scope>
    <source>
        <tissue evidence="3">Skin</tissue>
    </source>
</reference>